<sequence length="350" mass="39333">MPVTGVIKTADPNTMLVLWNKASPQDEDEKGARPESGTAIAIWWQDSLSSEPISPDSEVWSDTIIKVPITIDRFDMAATLSRPIQSKSHVLDADVGNDVHFEFDLPPCDHLEVYARRIINGVRDVNEPQPETWLGRILLGQHNHKPLPEIGRHLHMSNTMRNEWNSLVADVTANNNEAQTLAVNQAVSRPFTLIKCPQGIGKSTVMRQITKIPPQSGEPILAVAPSKSAIEHNADAMHELFTKKGYNHKEVHWVRKVIDEKMIPVHGDSLLQEPTRRHIHILGLQNAPPGILNFFEKELVQQLEGRPHPLSLKTRILKEMEVAKTRPAHWVSRNPNILYNPLASQLVGFL</sequence>
<accession>A0A9P6VGE1</accession>
<protein>
    <submittedName>
        <fullName evidence="1">Uncharacterized protein</fullName>
    </submittedName>
</protein>
<comment type="caution">
    <text evidence="1">The sequence shown here is derived from an EMBL/GenBank/DDBJ whole genome shotgun (WGS) entry which is preliminary data.</text>
</comment>
<name>A0A9P6VGE1_9HELO</name>
<evidence type="ECO:0000313" key="1">
    <source>
        <dbReference type="EMBL" id="KAG0647317.1"/>
    </source>
</evidence>
<proteinExistence type="predicted"/>
<dbReference type="InterPro" id="IPR027417">
    <property type="entry name" value="P-loop_NTPase"/>
</dbReference>
<dbReference type="EMBL" id="VNKQ01000013">
    <property type="protein sequence ID" value="KAG0647317.1"/>
    <property type="molecule type" value="Genomic_DNA"/>
</dbReference>
<keyword evidence="2" id="KW-1185">Reference proteome</keyword>
<dbReference type="OrthoDB" id="10577681at2759"/>
<gene>
    <name evidence="1" type="ORF">D0Z07_6909</name>
</gene>
<dbReference type="SUPFAM" id="SSF52540">
    <property type="entry name" value="P-loop containing nucleoside triphosphate hydrolases"/>
    <property type="match status" value="1"/>
</dbReference>
<dbReference type="Proteomes" id="UP000785200">
    <property type="component" value="Unassembled WGS sequence"/>
</dbReference>
<evidence type="ECO:0000313" key="2">
    <source>
        <dbReference type="Proteomes" id="UP000785200"/>
    </source>
</evidence>
<dbReference type="Gene3D" id="3.40.50.300">
    <property type="entry name" value="P-loop containing nucleotide triphosphate hydrolases"/>
    <property type="match status" value="1"/>
</dbReference>
<reference evidence="1" key="1">
    <citation type="submission" date="2019-07" db="EMBL/GenBank/DDBJ databases">
        <title>Hyphodiscus hymeniophilus genome sequencing and assembly.</title>
        <authorList>
            <person name="Kramer G."/>
            <person name="Nodwell J."/>
        </authorList>
    </citation>
    <scope>NUCLEOTIDE SEQUENCE</scope>
    <source>
        <strain evidence="1">ATCC 34498</strain>
    </source>
</reference>
<dbReference type="AlphaFoldDB" id="A0A9P6VGE1"/>
<organism evidence="1 2">
    <name type="scientific">Hyphodiscus hymeniophilus</name>
    <dbReference type="NCBI Taxonomy" id="353542"/>
    <lineage>
        <taxon>Eukaryota</taxon>
        <taxon>Fungi</taxon>
        <taxon>Dikarya</taxon>
        <taxon>Ascomycota</taxon>
        <taxon>Pezizomycotina</taxon>
        <taxon>Leotiomycetes</taxon>
        <taxon>Helotiales</taxon>
        <taxon>Hyphodiscaceae</taxon>
        <taxon>Hyphodiscus</taxon>
    </lineage>
</organism>